<dbReference type="Proteomes" id="UP001145021">
    <property type="component" value="Unassembled WGS sequence"/>
</dbReference>
<dbReference type="GO" id="GO:0005737">
    <property type="term" value="C:cytoplasm"/>
    <property type="evidence" value="ECO:0007669"/>
    <property type="project" value="TreeGrafter"/>
</dbReference>
<name>A0A9W8CLR4_9FUNG</name>
<organism evidence="2 3">
    <name type="scientific">Coemansia asiatica</name>
    <dbReference type="NCBI Taxonomy" id="1052880"/>
    <lineage>
        <taxon>Eukaryota</taxon>
        <taxon>Fungi</taxon>
        <taxon>Fungi incertae sedis</taxon>
        <taxon>Zoopagomycota</taxon>
        <taxon>Kickxellomycotina</taxon>
        <taxon>Kickxellomycetes</taxon>
        <taxon>Kickxellales</taxon>
        <taxon>Kickxellaceae</taxon>
        <taxon>Coemansia</taxon>
    </lineage>
</organism>
<dbReference type="SUPFAM" id="SSF56281">
    <property type="entry name" value="Metallo-hydrolase/oxidoreductase"/>
    <property type="match status" value="1"/>
</dbReference>
<comment type="caution">
    <text evidence="2">The sequence shown here is derived from an EMBL/GenBank/DDBJ whole genome shotgun (WGS) entry which is preliminary data.</text>
</comment>
<accession>A0A9W8CLR4</accession>
<reference evidence="2" key="1">
    <citation type="submission" date="2022-07" db="EMBL/GenBank/DDBJ databases">
        <title>Phylogenomic reconstructions and comparative analyses of Kickxellomycotina fungi.</title>
        <authorList>
            <person name="Reynolds N.K."/>
            <person name="Stajich J.E."/>
            <person name="Barry K."/>
            <person name="Grigoriev I.V."/>
            <person name="Crous P."/>
            <person name="Smith M.E."/>
        </authorList>
    </citation>
    <scope>NUCLEOTIDE SEQUENCE</scope>
    <source>
        <strain evidence="2">NBRC 105413</strain>
    </source>
</reference>
<dbReference type="PANTHER" id="PTHR15032">
    <property type="entry name" value="N-ACYL-PHOSPHATIDYLETHANOLAMINE-HYDROLYZING PHOSPHOLIPASE D"/>
    <property type="match status" value="1"/>
</dbReference>
<gene>
    <name evidence="2" type="ORF">LPJ64_001620</name>
</gene>
<dbReference type="GO" id="GO:0070291">
    <property type="term" value="P:N-acylethanolamine metabolic process"/>
    <property type="evidence" value="ECO:0007669"/>
    <property type="project" value="TreeGrafter"/>
</dbReference>
<dbReference type="AlphaFoldDB" id="A0A9W8CLR4"/>
<evidence type="ECO:0000313" key="2">
    <source>
        <dbReference type="EMBL" id="KAJ1646946.1"/>
    </source>
</evidence>
<dbReference type="InterPro" id="IPR024884">
    <property type="entry name" value="NAPE-PLD"/>
</dbReference>
<feature type="domain" description="Metallo-beta-lactamase" evidence="1">
    <location>
        <begin position="196"/>
        <end position="395"/>
    </location>
</feature>
<dbReference type="Gene3D" id="3.60.15.10">
    <property type="entry name" value="Ribonuclease Z/Hydroxyacylglutathione hydrolase-like"/>
    <property type="match status" value="1"/>
</dbReference>
<dbReference type="InterPro" id="IPR001279">
    <property type="entry name" value="Metallo-B-lactamas"/>
</dbReference>
<dbReference type="InterPro" id="IPR036866">
    <property type="entry name" value="RibonucZ/Hydroxyglut_hydro"/>
</dbReference>
<dbReference type="Pfam" id="PF12706">
    <property type="entry name" value="Lactamase_B_2"/>
    <property type="match status" value="1"/>
</dbReference>
<sequence length="451" mass="51481">MSRAFGIGLGWLKTARGSMPMYCMGAIASVTAYYLMSDQWIDSQRRSFIQKRKAASEQDSAVAEDAVAKGRFSSLVIGGRFVNPFETWRDKTLWDFVRWLATRKSGNGLPRDRQLLAKDLPLAEPHFALLNAFSDKRGIREKKAHHADSGIIEEKQSESPMCYAEYPAVESMSRDETMTATWLGQSTCFVQMQGLNILTDPIFKRRTVYSWLGPERLRPVPCELEDLPMPDIVLVSHNHFDHLDIDVVRKLGDSATWFVPLGLASWFARQGVYNVREMDWWQENEFALDEQRRFTVVSTPTQHWSGRNGFDSNCSLWSSFLVRSSSGSSVFHCGDTGYCPAFEEVGRRYGPVTLAILPIGSYEPRWYMCHQHTNPEDAVLIHKDLRARRSIGVHWGTFMMSDEHYMAPPRDLALASIKHGLAADEFIAPQFGKTYLCDIQQKEEQQQEQQN</sequence>
<protein>
    <recommendedName>
        <fullName evidence="1">Metallo-beta-lactamase domain-containing protein</fullName>
    </recommendedName>
</protein>
<dbReference type="PIRSF" id="PIRSF038896">
    <property type="entry name" value="NAPE-PLD"/>
    <property type="match status" value="1"/>
</dbReference>
<keyword evidence="3" id="KW-1185">Reference proteome</keyword>
<evidence type="ECO:0000259" key="1">
    <source>
        <dbReference type="Pfam" id="PF12706"/>
    </source>
</evidence>
<dbReference type="PANTHER" id="PTHR15032:SF4">
    <property type="entry name" value="N-ACYL-PHOSPHATIDYLETHANOLAMINE-HYDROLYZING PHOSPHOLIPASE D"/>
    <property type="match status" value="1"/>
</dbReference>
<dbReference type="EMBL" id="JANBOH010000044">
    <property type="protein sequence ID" value="KAJ1646946.1"/>
    <property type="molecule type" value="Genomic_DNA"/>
</dbReference>
<dbReference type="GO" id="GO:0008270">
    <property type="term" value="F:zinc ion binding"/>
    <property type="evidence" value="ECO:0007669"/>
    <property type="project" value="InterPro"/>
</dbReference>
<dbReference type="GO" id="GO:0070290">
    <property type="term" value="F:N-acylphosphatidylethanolamine-specific phospholipase D activity"/>
    <property type="evidence" value="ECO:0007669"/>
    <property type="project" value="InterPro"/>
</dbReference>
<evidence type="ECO:0000313" key="3">
    <source>
        <dbReference type="Proteomes" id="UP001145021"/>
    </source>
</evidence>
<dbReference type="GO" id="GO:0070292">
    <property type="term" value="P:N-acylphosphatidylethanolamine metabolic process"/>
    <property type="evidence" value="ECO:0007669"/>
    <property type="project" value="TreeGrafter"/>
</dbReference>
<proteinExistence type="predicted"/>